<evidence type="ECO:0000313" key="3">
    <source>
        <dbReference type="EMBL" id="KRZ20333.1"/>
    </source>
</evidence>
<sequence length="47" mass="5685">MHSVVVVLNLCSKERRKQEEKEEKDLKEYEKKKERILKRNQTGNLAQ</sequence>
<proteinExistence type="predicted"/>
<organism evidence="3 6">
    <name type="scientific">Trichinella pseudospiralis</name>
    <name type="common">Parasitic roundworm</name>
    <dbReference type="NCBI Taxonomy" id="6337"/>
    <lineage>
        <taxon>Eukaryota</taxon>
        <taxon>Metazoa</taxon>
        <taxon>Ecdysozoa</taxon>
        <taxon>Nematoda</taxon>
        <taxon>Enoplea</taxon>
        <taxon>Dorylaimia</taxon>
        <taxon>Trichinellida</taxon>
        <taxon>Trichinellidae</taxon>
        <taxon>Trichinella</taxon>
    </lineage>
</organism>
<dbReference type="Proteomes" id="UP000054632">
    <property type="component" value="Unassembled WGS sequence"/>
</dbReference>
<accession>A0A0V1IBV8</accession>
<evidence type="ECO:0000313" key="6">
    <source>
        <dbReference type="Proteomes" id="UP000054826"/>
    </source>
</evidence>
<comment type="caution">
    <text evidence="3">The sequence shown here is derived from an EMBL/GenBank/DDBJ whole genome shotgun (WGS) entry which is preliminary data.</text>
</comment>
<name>A0A0V1IBV8_TRIPS</name>
<evidence type="ECO:0000313" key="5">
    <source>
        <dbReference type="Proteomes" id="UP000054632"/>
    </source>
</evidence>
<reference evidence="5 6" key="1">
    <citation type="submission" date="2015-01" db="EMBL/GenBank/DDBJ databases">
        <title>Evolution of Trichinella species and genotypes.</title>
        <authorList>
            <person name="Korhonen P.K."/>
            <person name="Edoardo P."/>
            <person name="Giuseppe L.R."/>
            <person name="Gasser R.B."/>
        </authorList>
    </citation>
    <scope>NUCLEOTIDE SEQUENCE [LARGE SCALE GENOMIC DNA]</scope>
    <source>
        <strain evidence="2">ISS13</strain>
        <strain evidence="3">ISS176</strain>
    </source>
</reference>
<dbReference type="Proteomes" id="UP000054826">
    <property type="component" value="Unassembled WGS sequence"/>
</dbReference>
<evidence type="ECO:0000313" key="4">
    <source>
        <dbReference type="EMBL" id="KRZ33236.1"/>
    </source>
</evidence>
<dbReference type="EMBL" id="JYDV01000105">
    <property type="protein sequence ID" value="KRZ33236.1"/>
    <property type="molecule type" value="Genomic_DNA"/>
</dbReference>
<dbReference type="AlphaFoldDB" id="A0A0V1IBV8"/>
<gene>
    <name evidence="2" type="ORF">T4A_648</name>
    <name evidence="3" type="ORF">T4C_2894</name>
    <name evidence="4" type="ORF">T4C_9265</name>
</gene>
<evidence type="ECO:0000256" key="1">
    <source>
        <dbReference type="SAM" id="Coils"/>
    </source>
</evidence>
<feature type="coiled-coil region" evidence="1">
    <location>
        <begin position="12"/>
        <end position="39"/>
    </location>
</feature>
<protein>
    <submittedName>
        <fullName evidence="3">Uncharacterized protein</fullName>
    </submittedName>
</protein>
<dbReference type="EMBL" id="JYDV01000420">
    <property type="protein sequence ID" value="KRZ20333.1"/>
    <property type="molecule type" value="Genomic_DNA"/>
</dbReference>
<keyword evidence="1" id="KW-0175">Coiled coil</keyword>
<dbReference type="EMBL" id="JYDR01000534">
    <property type="protein sequence ID" value="KRY64259.1"/>
    <property type="molecule type" value="Genomic_DNA"/>
</dbReference>
<evidence type="ECO:0000313" key="2">
    <source>
        <dbReference type="EMBL" id="KRY64259.1"/>
    </source>
</evidence>